<reference evidence="3 4" key="1">
    <citation type="submission" date="2014-09" db="EMBL/GenBank/DDBJ databases">
        <title>Genome sequences of Lysobacter dokdonensis DS-58.</title>
        <authorList>
            <person name="Kim J.F."/>
            <person name="Kwak M.-J."/>
        </authorList>
    </citation>
    <scope>NUCLEOTIDE SEQUENCE [LARGE SCALE GENOMIC DNA]</scope>
    <source>
        <strain evidence="3 4">DS-58</strain>
    </source>
</reference>
<dbReference type="InterPro" id="IPR011659">
    <property type="entry name" value="WD40"/>
</dbReference>
<comment type="similarity">
    <text evidence="1">Belongs to the TolB family.</text>
</comment>
<organism evidence="3 4">
    <name type="scientific">Lysobacter dokdonensis DS-58</name>
    <dbReference type="NCBI Taxonomy" id="1300345"/>
    <lineage>
        <taxon>Bacteria</taxon>
        <taxon>Pseudomonadati</taxon>
        <taxon>Pseudomonadota</taxon>
        <taxon>Gammaproteobacteria</taxon>
        <taxon>Lysobacterales</taxon>
        <taxon>Lysobacteraceae</taxon>
        <taxon>Noviluteimonas</taxon>
    </lineage>
</organism>
<feature type="chain" id="PRO_5001996277" evidence="2">
    <location>
        <begin position="29"/>
        <end position="373"/>
    </location>
</feature>
<gene>
    <name evidence="3" type="ORF">LF41_2978</name>
</gene>
<dbReference type="RefSeq" id="WP_036168271.1">
    <property type="nucleotide sequence ID" value="NZ_JRKJ01000008.1"/>
</dbReference>
<keyword evidence="4" id="KW-1185">Reference proteome</keyword>
<name>A0A0A2WHN8_9GAMM</name>
<dbReference type="eggNOG" id="COG0823">
    <property type="taxonomic scope" value="Bacteria"/>
</dbReference>
<dbReference type="InterPro" id="IPR011042">
    <property type="entry name" value="6-blade_b-propeller_TolB-like"/>
</dbReference>
<dbReference type="OrthoDB" id="626010at2"/>
<proteinExistence type="inferred from homology"/>
<dbReference type="Proteomes" id="UP000030518">
    <property type="component" value="Unassembled WGS sequence"/>
</dbReference>
<dbReference type="PATRIC" id="fig|1300345.3.peg.1522"/>
<comment type="caution">
    <text evidence="3">The sequence shown here is derived from an EMBL/GenBank/DDBJ whole genome shotgun (WGS) entry which is preliminary data.</text>
</comment>
<dbReference type="AlphaFoldDB" id="A0A0A2WHN8"/>
<evidence type="ECO:0000313" key="4">
    <source>
        <dbReference type="Proteomes" id="UP000030518"/>
    </source>
</evidence>
<dbReference type="SUPFAM" id="SSF82171">
    <property type="entry name" value="DPP6 N-terminal domain-like"/>
    <property type="match status" value="1"/>
</dbReference>
<dbReference type="PANTHER" id="PTHR36842">
    <property type="entry name" value="PROTEIN TOLB HOMOLOG"/>
    <property type="match status" value="1"/>
</dbReference>
<evidence type="ECO:0000256" key="1">
    <source>
        <dbReference type="ARBA" id="ARBA00009820"/>
    </source>
</evidence>
<protein>
    <submittedName>
        <fullName evidence="3">WD40-like beta Propeller protein</fullName>
    </submittedName>
</protein>
<dbReference type="PANTHER" id="PTHR36842:SF1">
    <property type="entry name" value="PROTEIN TOLB"/>
    <property type="match status" value="1"/>
</dbReference>
<dbReference type="Gene3D" id="2.120.10.30">
    <property type="entry name" value="TolB, C-terminal domain"/>
    <property type="match status" value="2"/>
</dbReference>
<accession>A0A0A2WHN8</accession>
<dbReference type="Pfam" id="PF07676">
    <property type="entry name" value="PD40"/>
    <property type="match status" value="2"/>
</dbReference>
<sequence length="373" mass="40323">MNTQPIRRAAAAAVVATVSVASSLSVQAATPAGKIVFSRTTQTPTTAPRSRSLWLLDVGTGKVRALTTDTDSVFDMAVTWAPDGKSLVFERGVQRVRDGQRHTLQVVSTVTNQRPHALIHGTGNFSKPAYGPGGRIAFVSQNSVGQCLSVVDATGRNRRDLFCVSAPTQFAQPKWSADGTRLFVGAGYEEGRLEPVWHAQAYRVDVATGSAKLLSDIVMETQLDLTISPDGARGIYADIVANDMTLVDFTNGAAKVLPTRGHAPLFSPDGKRIAFTGEIYEVGPQTRYYEPLYVMNADGAGVRRITDSRVADHAYTAAQWSRDNVHVLVNRRTYTDSSLTQPLFALRMINADTRALTSLTSGYVEAGAWYEGP</sequence>
<feature type="signal peptide" evidence="2">
    <location>
        <begin position="1"/>
        <end position="28"/>
    </location>
</feature>
<evidence type="ECO:0000256" key="2">
    <source>
        <dbReference type="SAM" id="SignalP"/>
    </source>
</evidence>
<dbReference type="EMBL" id="JRKJ01000008">
    <property type="protein sequence ID" value="KGQ19328.1"/>
    <property type="molecule type" value="Genomic_DNA"/>
</dbReference>
<dbReference type="STRING" id="1300345.LF41_2978"/>
<keyword evidence="2" id="KW-0732">Signal</keyword>
<evidence type="ECO:0000313" key="3">
    <source>
        <dbReference type="EMBL" id="KGQ19328.1"/>
    </source>
</evidence>